<dbReference type="AlphaFoldDB" id="A0A078AP76"/>
<dbReference type="EMBL" id="CCKQ01012127">
    <property type="protein sequence ID" value="CDW83736.1"/>
    <property type="molecule type" value="Genomic_DNA"/>
</dbReference>
<accession>A0A078AP76</accession>
<keyword evidence="3" id="KW-1185">Reference proteome</keyword>
<name>A0A078AP76_STYLE</name>
<evidence type="ECO:0000313" key="2">
    <source>
        <dbReference type="EMBL" id="CDW83736.1"/>
    </source>
</evidence>
<protein>
    <submittedName>
        <fullName evidence="2">Uncharacterized protein</fullName>
    </submittedName>
</protein>
<organism evidence="2 3">
    <name type="scientific">Stylonychia lemnae</name>
    <name type="common">Ciliate</name>
    <dbReference type="NCBI Taxonomy" id="5949"/>
    <lineage>
        <taxon>Eukaryota</taxon>
        <taxon>Sar</taxon>
        <taxon>Alveolata</taxon>
        <taxon>Ciliophora</taxon>
        <taxon>Intramacronucleata</taxon>
        <taxon>Spirotrichea</taxon>
        <taxon>Stichotrichia</taxon>
        <taxon>Sporadotrichida</taxon>
        <taxon>Oxytrichidae</taxon>
        <taxon>Stylonychinae</taxon>
        <taxon>Stylonychia</taxon>
    </lineage>
</organism>
<feature type="coiled-coil region" evidence="1">
    <location>
        <begin position="235"/>
        <end position="298"/>
    </location>
</feature>
<dbReference type="OMA" id="EENERYM"/>
<sequence length="495" mass="60488">MESQNKSNYLYLQLRLIYVVQLGTNKLSLSPNKRVNQSMTNDIGMPNNNQGSFFISQTALVTPMRQTAINIRQSFDEQTLRQNLNPGYHKRLQSLNTSMIIQNNMALDKIDGSNTKNNQSLIMMKSVTGLNTSQSKSPDFQQEMIRDMQREKERLHRFLRNREKSKKQNEEYEKKINDIMLKKEFKLKKIQERLKREMKEQKQKLQEMDYKREIKKKMIEEQMEILYENSDQQYYTHLEEIRKKEEEKQKRERDQCELEYRRYNEHFLKSLNNYETYMKEKHKTEKETSKNLENLEKKLNDGYTRSVQRKDQIRLSAQESLLKIEEVYEHQKQHKMEEENERYMQYLERRQKYLQKIKLWEKQREKSVESLRYKHESKYGQARNNLSEVQYNRDQLYQNIQDKQEQLEHKIQEAKHKREKEIQIKSEKEFLKAQDQRKNLEKQRQMMEKAKQKIIEKHLKMNENLSKVKETKAHMIEYNRIANELRLQKVSLSTR</sequence>
<evidence type="ECO:0000313" key="3">
    <source>
        <dbReference type="Proteomes" id="UP000039865"/>
    </source>
</evidence>
<feature type="coiled-coil region" evidence="1">
    <location>
        <begin position="336"/>
        <end position="460"/>
    </location>
</feature>
<proteinExistence type="predicted"/>
<feature type="coiled-coil region" evidence="1">
    <location>
        <begin position="148"/>
        <end position="211"/>
    </location>
</feature>
<dbReference type="OrthoDB" id="325303at2759"/>
<dbReference type="Proteomes" id="UP000039865">
    <property type="component" value="Unassembled WGS sequence"/>
</dbReference>
<gene>
    <name evidence="2" type="primary">Contig18745.g19901</name>
    <name evidence="2" type="ORF">STYLEM_12785</name>
</gene>
<dbReference type="InParanoid" id="A0A078AP76"/>
<evidence type="ECO:0000256" key="1">
    <source>
        <dbReference type="SAM" id="Coils"/>
    </source>
</evidence>
<keyword evidence="1" id="KW-0175">Coiled coil</keyword>
<reference evidence="2 3" key="1">
    <citation type="submission" date="2014-06" db="EMBL/GenBank/DDBJ databases">
        <authorList>
            <person name="Swart Estienne"/>
        </authorList>
    </citation>
    <scope>NUCLEOTIDE SEQUENCE [LARGE SCALE GENOMIC DNA]</scope>
    <source>
        <strain evidence="2 3">130c</strain>
    </source>
</reference>